<gene>
    <name evidence="1" type="ORF">CesoFtcFv8_020254</name>
</gene>
<proteinExistence type="predicted"/>
<evidence type="ECO:0000313" key="2">
    <source>
        <dbReference type="Proteomes" id="UP001335648"/>
    </source>
</evidence>
<name>A0AAN8GMY9_9TELE</name>
<comment type="caution">
    <text evidence="1">The sequence shown here is derived from an EMBL/GenBank/DDBJ whole genome shotgun (WGS) entry which is preliminary data.</text>
</comment>
<keyword evidence="2" id="KW-1185">Reference proteome</keyword>
<sequence length="103" mass="11539">MLGPCDLHDQSASCCSGSSLYKRTGPSLHSLSASSLPNRRKKFNSLLQSSIFPYGACRLSVSCRKQVCETLRSEMQILSELYEYQLLRCKGAPAYSEKWLELV</sequence>
<protein>
    <submittedName>
        <fullName evidence="1">Uncharacterized protein</fullName>
    </submittedName>
</protein>
<dbReference type="Proteomes" id="UP001335648">
    <property type="component" value="Unassembled WGS sequence"/>
</dbReference>
<accession>A0AAN8GMY9</accession>
<dbReference type="EMBL" id="JAULUE010002061">
    <property type="protein sequence ID" value="KAK5883988.1"/>
    <property type="molecule type" value="Genomic_DNA"/>
</dbReference>
<organism evidence="1 2">
    <name type="scientific">Champsocephalus esox</name>
    <name type="common">pike icefish</name>
    <dbReference type="NCBI Taxonomy" id="159716"/>
    <lineage>
        <taxon>Eukaryota</taxon>
        <taxon>Metazoa</taxon>
        <taxon>Chordata</taxon>
        <taxon>Craniata</taxon>
        <taxon>Vertebrata</taxon>
        <taxon>Euteleostomi</taxon>
        <taxon>Actinopterygii</taxon>
        <taxon>Neopterygii</taxon>
        <taxon>Teleostei</taxon>
        <taxon>Neoteleostei</taxon>
        <taxon>Acanthomorphata</taxon>
        <taxon>Eupercaria</taxon>
        <taxon>Perciformes</taxon>
        <taxon>Notothenioidei</taxon>
        <taxon>Channichthyidae</taxon>
        <taxon>Champsocephalus</taxon>
    </lineage>
</organism>
<reference evidence="1 2" key="1">
    <citation type="journal article" date="2023" name="Mol. Biol. Evol.">
        <title>Genomics of Secondarily Temperate Adaptation in the Only Non-Antarctic Icefish.</title>
        <authorList>
            <person name="Rivera-Colon A.G."/>
            <person name="Rayamajhi N."/>
            <person name="Minhas B.F."/>
            <person name="Madrigal G."/>
            <person name="Bilyk K.T."/>
            <person name="Yoon V."/>
            <person name="Hune M."/>
            <person name="Gregory S."/>
            <person name="Cheng C.H.C."/>
            <person name="Catchen J.M."/>
        </authorList>
    </citation>
    <scope>NUCLEOTIDE SEQUENCE [LARGE SCALE GENOMIC DNA]</scope>
    <source>
        <strain evidence="1">JC2023a</strain>
    </source>
</reference>
<evidence type="ECO:0000313" key="1">
    <source>
        <dbReference type="EMBL" id="KAK5883988.1"/>
    </source>
</evidence>
<dbReference type="AlphaFoldDB" id="A0AAN8GMY9"/>